<comment type="caution">
    <text evidence="2">The sequence shown here is derived from an EMBL/GenBank/DDBJ whole genome shotgun (WGS) entry which is preliminary data.</text>
</comment>
<gene>
    <name evidence="2" type="ORF">HQN87_23460</name>
</gene>
<dbReference type="Pfam" id="PF00149">
    <property type="entry name" value="Metallophos"/>
    <property type="match status" value="1"/>
</dbReference>
<evidence type="ECO:0000313" key="3">
    <source>
        <dbReference type="Proteomes" id="UP000711047"/>
    </source>
</evidence>
<dbReference type="Proteomes" id="UP000711047">
    <property type="component" value="Unassembled WGS sequence"/>
</dbReference>
<reference evidence="2 3" key="1">
    <citation type="submission" date="2020-05" db="EMBL/GenBank/DDBJ databases">
        <title>Paenibacillus glebae, sp. nov., Paenibacillus humi sp. nov., Paenibacillus pedi sp. nov., Paenibacillus terrestris sp. nov. and Paenibacillus terricola sp. nov., isolated from a forest top soil sample.</title>
        <authorList>
            <person name="Qi S."/>
            <person name="Carlier A."/>
            <person name="Cnockaert M."/>
            <person name="Vandamme P."/>
        </authorList>
    </citation>
    <scope>NUCLEOTIDE SEQUENCE [LARGE SCALE GENOMIC DNA]</scope>
    <source>
        <strain evidence="2 3">LMG 29502</strain>
    </source>
</reference>
<dbReference type="InterPro" id="IPR050126">
    <property type="entry name" value="Ap4A_hydrolase"/>
</dbReference>
<keyword evidence="3" id="KW-1185">Reference proteome</keyword>
<dbReference type="InterPro" id="IPR029052">
    <property type="entry name" value="Metallo-depent_PP-like"/>
</dbReference>
<sequence>MPHTLQKAYRLLAVSDIHGHAAGLQQLLDAAAYNPRTDQLILVGDYIDEDPQSRSTLELIRSLTREGALAVPGNMETKLLSQPEGHSAVELTFRNWLCQLPPYVEADGYLFVHAGFRPGVPLEQQTLLDMTEIRQDFWEAPLPAFAGQGIVFGHTPTFKLGAAAGKIWRSGGKIGIDTGAKHGCRLTLLDVHNGIAYSCSTESRQRYGDFRADLLE</sequence>
<dbReference type="InterPro" id="IPR004843">
    <property type="entry name" value="Calcineurin-like_PHP"/>
</dbReference>
<organism evidence="2 3">
    <name type="scientific">Paenibacillus tritici</name>
    <dbReference type="NCBI Taxonomy" id="1873425"/>
    <lineage>
        <taxon>Bacteria</taxon>
        <taxon>Bacillati</taxon>
        <taxon>Bacillota</taxon>
        <taxon>Bacilli</taxon>
        <taxon>Bacillales</taxon>
        <taxon>Paenibacillaceae</taxon>
        <taxon>Paenibacillus</taxon>
    </lineage>
</organism>
<dbReference type="EMBL" id="JABMKX010000013">
    <property type="protein sequence ID" value="NQX48291.1"/>
    <property type="molecule type" value="Genomic_DNA"/>
</dbReference>
<accession>A0ABX2DY12</accession>
<name>A0ABX2DY12_9BACL</name>
<evidence type="ECO:0000259" key="1">
    <source>
        <dbReference type="Pfam" id="PF00149"/>
    </source>
</evidence>
<dbReference type="SUPFAM" id="SSF56300">
    <property type="entry name" value="Metallo-dependent phosphatases"/>
    <property type="match status" value="1"/>
</dbReference>
<dbReference type="RefSeq" id="WP_173138195.1">
    <property type="nucleotide sequence ID" value="NZ_JABMKX010000013.1"/>
</dbReference>
<dbReference type="PANTHER" id="PTHR42850:SF4">
    <property type="entry name" value="ZINC-DEPENDENT ENDOPOLYPHOSPHATASE"/>
    <property type="match status" value="1"/>
</dbReference>
<dbReference type="PANTHER" id="PTHR42850">
    <property type="entry name" value="METALLOPHOSPHOESTERASE"/>
    <property type="match status" value="1"/>
</dbReference>
<protein>
    <submittedName>
        <fullName evidence="2">Serine/threonine protein phosphatase</fullName>
    </submittedName>
</protein>
<proteinExistence type="predicted"/>
<evidence type="ECO:0000313" key="2">
    <source>
        <dbReference type="EMBL" id="NQX48291.1"/>
    </source>
</evidence>
<feature type="domain" description="Calcineurin-like phosphoesterase" evidence="1">
    <location>
        <begin position="10"/>
        <end position="158"/>
    </location>
</feature>
<dbReference type="Gene3D" id="3.60.21.10">
    <property type="match status" value="1"/>
</dbReference>